<reference evidence="12" key="1">
    <citation type="journal article" date="2023" name="bioRxiv">
        <title>Scaffold-level genome assemblies of two parasitoid biocontrol wasps reveal the parthenogenesis mechanism and an associated novel virus.</title>
        <authorList>
            <person name="Inwood S."/>
            <person name="Skelly J."/>
            <person name="Guhlin J."/>
            <person name="Harrop T."/>
            <person name="Goldson S."/>
            <person name="Dearden P."/>
        </authorList>
    </citation>
    <scope>NUCLEOTIDE SEQUENCE</scope>
    <source>
        <strain evidence="12">Irish</strain>
        <tissue evidence="12">Whole body</tissue>
    </source>
</reference>
<dbReference type="GO" id="GO:0005634">
    <property type="term" value="C:nucleus"/>
    <property type="evidence" value="ECO:0007669"/>
    <property type="project" value="TreeGrafter"/>
</dbReference>
<feature type="binding site" evidence="7">
    <location>
        <position position="1269"/>
    </location>
    <ligand>
        <name>ATP</name>
        <dbReference type="ChEBI" id="CHEBI:30616"/>
    </ligand>
</feature>
<feature type="compositionally biased region" description="Low complexity" evidence="9">
    <location>
        <begin position="739"/>
        <end position="753"/>
    </location>
</feature>
<dbReference type="PROSITE" id="PS00107">
    <property type="entry name" value="PROTEIN_KINASE_ATP"/>
    <property type="match status" value="1"/>
</dbReference>
<dbReference type="Gene3D" id="1.25.40.430">
    <property type="match status" value="1"/>
</dbReference>
<dbReference type="Pfam" id="PF00069">
    <property type="entry name" value="Pkinase"/>
    <property type="match status" value="1"/>
</dbReference>
<evidence type="ECO:0000256" key="8">
    <source>
        <dbReference type="SAM" id="Coils"/>
    </source>
</evidence>
<dbReference type="PROSITE" id="PS51489">
    <property type="entry name" value="BUB1_N"/>
    <property type="match status" value="1"/>
</dbReference>
<feature type="domain" description="BUB1 N-terminal" evidence="11">
    <location>
        <begin position="68"/>
        <end position="231"/>
    </location>
</feature>
<evidence type="ECO:0000256" key="2">
    <source>
        <dbReference type="ARBA" id="ARBA00022454"/>
    </source>
</evidence>
<feature type="compositionally biased region" description="Polar residues" evidence="9">
    <location>
        <begin position="707"/>
        <end position="716"/>
    </location>
</feature>
<evidence type="ECO:0000313" key="12">
    <source>
        <dbReference type="EMBL" id="KAK0173495.1"/>
    </source>
</evidence>
<evidence type="ECO:0000256" key="7">
    <source>
        <dbReference type="PROSITE-ProRule" id="PRU10141"/>
    </source>
</evidence>
<evidence type="ECO:0000256" key="4">
    <source>
        <dbReference type="ARBA" id="ARBA00022838"/>
    </source>
</evidence>
<dbReference type="CDD" id="cd06503">
    <property type="entry name" value="ATP-synt_Fo_b"/>
    <property type="match status" value="1"/>
</dbReference>
<dbReference type="EMBL" id="JAQQBS010000002">
    <property type="protein sequence ID" value="KAK0173495.1"/>
    <property type="molecule type" value="Genomic_DNA"/>
</dbReference>
<dbReference type="GO" id="GO:0007094">
    <property type="term" value="P:mitotic spindle assembly checkpoint signaling"/>
    <property type="evidence" value="ECO:0007669"/>
    <property type="project" value="InterPro"/>
</dbReference>
<organism evidence="12 13">
    <name type="scientific">Microctonus aethiopoides</name>
    <dbReference type="NCBI Taxonomy" id="144406"/>
    <lineage>
        <taxon>Eukaryota</taxon>
        <taxon>Metazoa</taxon>
        <taxon>Ecdysozoa</taxon>
        <taxon>Arthropoda</taxon>
        <taxon>Hexapoda</taxon>
        <taxon>Insecta</taxon>
        <taxon>Pterygota</taxon>
        <taxon>Neoptera</taxon>
        <taxon>Endopterygota</taxon>
        <taxon>Hymenoptera</taxon>
        <taxon>Apocrita</taxon>
        <taxon>Ichneumonoidea</taxon>
        <taxon>Braconidae</taxon>
        <taxon>Euphorinae</taxon>
        <taxon>Microctonus</taxon>
    </lineage>
</organism>
<dbReference type="PANTHER" id="PTHR14030">
    <property type="entry name" value="MITOTIC CHECKPOINT SERINE/THREONINE-PROTEIN KINASE BUB1"/>
    <property type="match status" value="1"/>
</dbReference>
<dbReference type="InterPro" id="IPR000719">
    <property type="entry name" value="Prot_kinase_dom"/>
</dbReference>
<evidence type="ECO:0000256" key="5">
    <source>
        <dbReference type="ARBA" id="ARBA00022840"/>
    </source>
</evidence>
<dbReference type="CDD" id="cd13981">
    <property type="entry name" value="STKc_Bub1_BubR1"/>
    <property type="match status" value="1"/>
</dbReference>
<keyword evidence="4" id="KW-0995">Kinetochore</keyword>
<name>A0AA39FQ88_9HYME</name>
<dbReference type="InterPro" id="IPR017441">
    <property type="entry name" value="Protein_kinase_ATP_BS"/>
</dbReference>
<dbReference type="InterPro" id="IPR011009">
    <property type="entry name" value="Kinase-like_dom_sf"/>
</dbReference>
<dbReference type="FunFam" id="1.25.40.430:FF:000003">
    <property type="entry name" value="Checkpoint serine/threonine-protein kinase BUB1"/>
    <property type="match status" value="1"/>
</dbReference>
<evidence type="ECO:0000259" key="11">
    <source>
        <dbReference type="PROSITE" id="PS51489"/>
    </source>
</evidence>
<protein>
    <recommendedName>
        <fullName evidence="14">Mitotic checkpoint serine/threonine-protein kinase BUB1</fullName>
    </recommendedName>
</protein>
<dbReference type="GO" id="GO:0005524">
    <property type="term" value="F:ATP binding"/>
    <property type="evidence" value="ECO:0007669"/>
    <property type="project" value="UniProtKB-UniRule"/>
</dbReference>
<keyword evidence="6" id="KW-0137">Centromere</keyword>
<proteinExistence type="predicted"/>
<feature type="compositionally biased region" description="Low complexity" evidence="9">
    <location>
        <begin position="783"/>
        <end position="807"/>
    </location>
</feature>
<dbReference type="GO" id="GO:0032991">
    <property type="term" value="C:protein-containing complex"/>
    <property type="evidence" value="ECO:0007669"/>
    <property type="project" value="UniProtKB-ARBA"/>
</dbReference>
<evidence type="ECO:0000256" key="9">
    <source>
        <dbReference type="SAM" id="MobiDB-lite"/>
    </source>
</evidence>
<dbReference type="Pfam" id="PF08311">
    <property type="entry name" value="Mad3_BUB1_I"/>
    <property type="match status" value="1"/>
</dbReference>
<dbReference type="InterPro" id="IPR013212">
    <property type="entry name" value="Mad3/Bub1_I"/>
</dbReference>
<evidence type="ECO:0000256" key="3">
    <source>
        <dbReference type="ARBA" id="ARBA00022741"/>
    </source>
</evidence>
<dbReference type="Gene3D" id="1.10.510.10">
    <property type="entry name" value="Transferase(Phosphotransferase) domain 1"/>
    <property type="match status" value="1"/>
</dbReference>
<dbReference type="GO" id="GO:0051754">
    <property type="term" value="P:meiotic sister chromatid cohesion, centromeric"/>
    <property type="evidence" value="ECO:0007669"/>
    <property type="project" value="TreeGrafter"/>
</dbReference>
<evidence type="ECO:0000259" key="10">
    <source>
        <dbReference type="PROSITE" id="PS50011"/>
    </source>
</evidence>
<dbReference type="InterPro" id="IPR015661">
    <property type="entry name" value="Bub1/Mad3"/>
</dbReference>
<evidence type="ECO:0000313" key="13">
    <source>
        <dbReference type="Proteomes" id="UP001168990"/>
    </source>
</evidence>
<feature type="domain" description="Protein kinase" evidence="10">
    <location>
        <begin position="1240"/>
        <end position="1522"/>
    </location>
</feature>
<dbReference type="SMART" id="SM00777">
    <property type="entry name" value="Mad3_BUB1_I"/>
    <property type="match status" value="1"/>
</dbReference>
<feature type="coiled-coil region" evidence="8">
    <location>
        <begin position="459"/>
        <end position="603"/>
    </location>
</feature>
<feature type="compositionally biased region" description="Low complexity" evidence="9">
    <location>
        <begin position="841"/>
        <end position="851"/>
    </location>
</feature>
<dbReference type="InterPro" id="IPR008271">
    <property type="entry name" value="Ser/Thr_kinase_AS"/>
</dbReference>
<keyword evidence="3 7" id="KW-0547">Nucleotide-binding</keyword>
<accession>A0AA39FQ88</accession>
<keyword evidence="13" id="KW-1185">Reference proteome</keyword>
<dbReference type="SMART" id="SM00220">
    <property type="entry name" value="S_TKc"/>
    <property type="match status" value="1"/>
</dbReference>
<dbReference type="PROSITE" id="PS50011">
    <property type="entry name" value="PROTEIN_KINASE_DOM"/>
    <property type="match status" value="1"/>
</dbReference>
<evidence type="ECO:0000256" key="1">
    <source>
        <dbReference type="ARBA" id="ARBA00004629"/>
    </source>
</evidence>
<reference evidence="12" key="2">
    <citation type="submission" date="2023-03" db="EMBL/GenBank/DDBJ databases">
        <authorList>
            <person name="Inwood S.N."/>
            <person name="Skelly J.G."/>
            <person name="Guhlin J."/>
            <person name="Harrop T.W.R."/>
            <person name="Goldson S.G."/>
            <person name="Dearden P.K."/>
        </authorList>
    </citation>
    <scope>NUCLEOTIDE SEQUENCE</scope>
    <source>
        <strain evidence="12">Irish</strain>
        <tissue evidence="12">Whole body</tissue>
    </source>
</reference>
<keyword evidence="5 7" id="KW-0067">ATP-binding</keyword>
<dbReference type="PROSITE" id="PS00108">
    <property type="entry name" value="PROTEIN_KINASE_ST"/>
    <property type="match status" value="1"/>
</dbReference>
<dbReference type="SUPFAM" id="SSF56112">
    <property type="entry name" value="Protein kinase-like (PK-like)"/>
    <property type="match status" value="1"/>
</dbReference>
<dbReference type="Proteomes" id="UP001168990">
    <property type="component" value="Unassembled WGS sequence"/>
</dbReference>
<comment type="caution">
    <text evidence="12">The sequence shown here is derived from an EMBL/GenBank/DDBJ whole genome shotgun (WGS) entry which is preliminary data.</text>
</comment>
<dbReference type="GO" id="GO:0004672">
    <property type="term" value="F:protein kinase activity"/>
    <property type="evidence" value="ECO:0007669"/>
    <property type="project" value="InterPro"/>
</dbReference>
<sequence>MYKYRYYQVNVKDTISSWQMDPATVISLCKENIQPLRHGRNAMQLGTALRAQEDVEAQQLLLQEKQMYEDAIKNYDGDDPLENWYDYILWVEQSYPKSGHESHIGKLLQQCLASFEKDTKYHQDRRYIRLWINYISMQKNPLELYQLLYNTGIGTMVADMYRAWAFELEQVDDYKRADEIYMLGITARAEPRDELIYARDNFQLAVGRKTLGCIEARNEIALSEQRQAFSSLRAIQAGKRATNVRTGHRVRDYLPGVVPQSASQQQMQHGANANSRISIYEDDAPRTLARSASILDHVPIEDTIHKENTIKPGPWSHASRKHPLISSTVRSAFKVHEDGTDDNFENDKLRLFPNHVRSFDGSRYPEHMNVPVFIPEAVSATMTKAHYPKDLVYANNGDRSMEEIRAERYQIHVQNIENNCNVEGKILQDIITNGHGEENEQRHDENMKEFADAIQQKLDEEDEIVKSKLEQQRREAEQREYEHQQRLQAEKERLAAEQRELERRRQSEQLEIERHRREAAEMVERQRREAELERQRRLAELERQRREAELERQRRDAELERQKREAELKQLREAELERQRIEAERIEAERIESQRMEAELSRQSKLQSSNYMQHSSSGTIETNVEQLLGQSLTVNTKEAMSVVQDLWHSPSDTTSPLMQSPMAHRMVDARSKLSFDIHIDSSMTQQHAMSTSRHHTSYNLQSYHDQENHQNYNSPFNHPPAPEHHQSPYQNHEIQNPYHSYQVQQQQQQSMQQQHEHQSLQSHHHQSPQMQSSHVGQSHSMLQHHQSIPQSPIIPTHSQSSHISSHLHTSHLSHHSQSPHIQQASPHQMQPQQHHHHHQHQLQQHHQSPQMLPHQHHIYNNIHQNHVGYQQSFSMMHPPPPLQQEQQKHLNFAPYIDPQLESNKAYRRPELPYIKSPGMNRRDLKFLESADNKENASAVMGYNSVVIDENKPQTENNLYVDESLGISPLSGVNDSCFTEGFRGPLPSSTPMTNQFRSSAYRTKDITQYQPTPQVSQYQSLPLPHGQQQTPDIPPSIPITTAVNNDPEDKLSVIMESTREYISSSSGSCGNTRTQFGFTLSRDDLAPIKEQHSINQNIKDTETLLTTNLSDQQNLRAQIPNIHTQSPRTMQRNVDHITTEIKNSCDLRIPFKLDQELTNNNDNKNDSTMDLQYNEPMEEVEEEEFELPTGDINPFEKGIISGLLRKIRFPQSHHSGGYSKINTNLNKFVPSSVVTFGTDAYEIEKCLGKGTYGTVYKAIDSQTRQSVALKTQKPAWVWEFYIAREIKERLKNPHMLRGFMDVTKCYVANNGSILVSEFSKYGTLLAVTNQYKITMGKPLNEPLAIFFTIEMLQIVEYLHKCQIIHGDIKPDNFLLMHLPTEDVRPTIQLIDYGCSIDMSLFPEGTKFTQIIKTEDFTCIEMQTGRPWTYQTDLYCLAASAHCLLFGTYMRTVRTDDGWFISSKMPRYVQKAAWQTLFTELLNIESCDKMPDLSKLRSMLDEVLAKVSGLDMKLRALSNILNKR</sequence>
<dbReference type="GO" id="GO:0000776">
    <property type="term" value="C:kinetochore"/>
    <property type="evidence" value="ECO:0007669"/>
    <property type="project" value="UniProtKB-KW"/>
</dbReference>
<evidence type="ECO:0000256" key="6">
    <source>
        <dbReference type="ARBA" id="ARBA00023328"/>
    </source>
</evidence>
<feature type="compositionally biased region" description="Low complexity" evidence="9">
    <location>
        <begin position="815"/>
        <end position="832"/>
    </location>
</feature>
<feature type="compositionally biased region" description="Polar residues" evidence="9">
    <location>
        <begin position="727"/>
        <end position="738"/>
    </location>
</feature>
<keyword evidence="2" id="KW-0158">Chromosome</keyword>
<keyword evidence="8" id="KW-0175">Coiled coil</keyword>
<gene>
    <name evidence="12" type="ORF">PV328_006683</name>
</gene>
<feature type="region of interest" description="Disordered" evidence="9">
    <location>
        <begin position="707"/>
        <end position="851"/>
    </location>
</feature>
<evidence type="ECO:0008006" key="14">
    <source>
        <dbReference type="Google" id="ProtNLM"/>
    </source>
</evidence>
<comment type="subcellular location">
    <subcellularLocation>
        <location evidence="1">Chromosome</location>
        <location evidence="1">Centromere</location>
        <location evidence="1">Kinetochore</location>
    </subcellularLocation>
</comment>
<dbReference type="PANTHER" id="PTHR14030:SF4">
    <property type="entry name" value="BUB1 KINASE, ISOFORM A-RELATED"/>
    <property type="match status" value="1"/>
</dbReference>
<dbReference type="CDD" id="cd22249">
    <property type="entry name" value="UDM1_RNF168_RNF169-like"/>
    <property type="match status" value="1"/>
</dbReference>